<sequence>MADCIFCKIVSGELPSYKVYEDEDTMAFLDINPTAFGHTLVIPKKHFSNLEEIPADLLQQTILIVKKVGQSIKDNLDVAGYNVCENNDPGANQIIPHIHFHLIPRYKNDHLDPWPQTKYPEGKAIQILEKIKIN</sequence>
<dbReference type="PRINTS" id="PR00332">
    <property type="entry name" value="HISTRIAD"/>
</dbReference>
<evidence type="ECO:0000256" key="2">
    <source>
        <dbReference type="PIRSR" id="PIRSR601310-3"/>
    </source>
</evidence>
<accession>A0A1G2BZU5</accession>
<dbReference type="PROSITE" id="PS00892">
    <property type="entry name" value="HIT_1"/>
    <property type="match status" value="1"/>
</dbReference>
<dbReference type="InterPro" id="IPR001310">
    <property type="entry name" value="Histidine_triad_HIT"/>
</dbReference>
<feature type="short sequence motif" description="Histidine triad motif" evidence="2 3">
    <location>
        <begin position="97"/>
        <end position="101"/>
    </location>
</feature>
<dbReference type="CDD" id="cd01277">
    <property type="entry name" value="HINT_subgroup"/>
    <property type="match status" value="1"/>
</dbReference>
<evidence type="ECO:0000313" key="5">
    <source>
        <dbReference type="EMBL" id="OGY94685.1"/>
    </source>
</evidence>
<dbReference type="Proteomes" id="UP000177626">
    <property type="component" value="Unassembled WGS sequence"/>
</dbReference>
<dbReference type="InterPro" id="IPR036265">
    <property type="entry name" value="HIT-like_sf"/>
</dbReference>
<comment type="caution">
    <text evidence="5">The sequence shown here is derived from an EMBL/GenBank/DDBJ whole genome shotgun (WGS) entry which is preliminary data.</text>
</comment>
<dbReference type="Gene3D" id="3.30.428.10">
    <property type="entry name" value="HIT-like"/>
    <property type="match status" value="1"/>
</dbReference>
<dbReference type="InterPro" id="IPR019808">
    <property type="entry name" value="Histidine_triad_CS"/>
</dbReference>
<dbReference type="PANTHER" id="PTHR46648:SF1">
    <property type="entry name" value="ADENOSINE 5'-MONOPHOSPHORAMIDASE HNT1"/>
    <property type="match status" value="1"/>
</dbReference>
<dbReference type="AlphaFoldDB" id="A0A1G2BZU5"/>
<dbReference type="InterPro" id="IPR039384">
    <property type="entry name" value="HINT"/>
</dbReference>
<organism evidence="5 6">
    <name type="scientific">Candidatus Komeilibacteria bacterium RIFOXYC1_FULL_37_11</name>
    <dbReference type="NCBI Taxonomy" id="1798555"/>
    <lineage>
        <taxon>Bacteria</taxon>
        <taxon>Candidatus Komeiliibacteriota</taxon>
    </lineage>
</organism>
<dbReference type="SUPFAM" id="SSF54197">
    <property type="entry name" value="HIT-like"/>
    <property type="match status" value="1"/>
</dbReference>
<gene>
    <name evidence="5" type="ORF">A2406_02580</name>
</gene>
<evidence type="ECO:0000313" key="6">
    <source>
        <dbReference type="Proteomes" id="UP000177626"/>
    </source>
</evidence>
<proteinExistence type="predicted"/>
<feature type="active site" description="Tele-AMP-histidine intermediate" evidence="1">
    <location>
        <position position="99"/>
    </location>
</feature>
<reference evidence="5 6" key="1">
    <citation type="journal article" date="2016" name="Nat. Commun.">
        <title>Thousands of microbial genomes shed light on interconnected biogeochemical processes in an aquifer system.</title>
        <authorList>
            <person name="Anantharaman K."/>
            <person name="Brown C.T."/>
            <person name="Hug L.A."/>
            <person name="Sharon I."/>
            <person name="Castelle C.J."/>
            <person name="Probst A.J."/>
            <person name="Thomas B.C."/>
            <person name="Singh A."/>
            <person name="Wilkins M.J."/>
            <person name="Karaoz U."/>
            <person name="Brodie E.L."/>
            <person name="Williams K.H."/>
            <person name="Hubbard S.S."/>
            <person name="Banfield J.F."/>
        </authorList>
    </citation>
    <scope>NUCLEOTIDE SEQUENCE [LARGE SCALE GENOMIC DNA]</scope>
</reference>
<dbReference type="InterPro" id="IPR011146">
    <property type="entry name" value="HIT-like"/>
</dbReference>
<dbReference type="PANTHER" id="PTHR46648">
    <property type="entry name" value="HIT FAMILY PROTEIN 1"/>
    <property type="match status" value="1"/>
</dbReference>
<evidence type="ECO:0000256" key="3">
    <source>
        <dbReference type="PROSITE-ProRule" id="PRU00464"/>
    </source>
</evidence>
<name>A0A1G2BZU5_9BACT</name>
<dbReference type="EMBL" id="MHKQ01000005">
    <property type="protein sequence ID" value="OGY94685.1"/>
    <property type="molecule type" value="Genomic_DNA"/>
</dbReference>
<evidence type="ECO:0000256" key="1">
    <source>
        <dbReference type="PIRSR" id="PIRSR601310-1"/>
    </source>
</evidence>
<protein>
    <recommendedName>
        <fullName evidence="4">HIT domain-containing protein</fullName>
    </recommendedName>
</protein>
<dbReference type="GO" id="GO:0003824">
    <property type="term" value="F:catalytic activity"/>
    <property type="evidence" value="ECO:0007669"/>
    <property type="project" value="InterPro"/>
</dbReference>
<feature type="domain" description="HIT" evidence="4">
    <location>
        <begin position="5"/>
        <end position="112"/>
    </location>
</feature>
<evidence type="ECO:0000259" key="4">
    <source>
        <dbReference type="PROSITE" id="PS51084"/>
    </source>
</evidence>
<dbReference type="GO" id="GO:0009117">
    <property type="term" value="P:nucleotide metabolic process"/>
    <property type="evidence" value="ECO:0007669"/>
    <property type="project" value="TreeGrafter"/>
</dbReference>
<dbReference type="PROSITE" id="PS51084">
    <property type="entry name" value="HIT_2"/>
    <property type="match status" value="1"/>
</dbReference>
<dbReference type="Pfam" id="PF01230">
    <property type="entry name" value="HIT"/>
    <property type="match status" value="1"/>
</dbReference>